<evidence type="ECO:0000313" key="6">
    <source>
        <dbReference type="Proteomes" id="UP000294664"/>
    </source>
</evidence>
<feature type="domain" description="D-galactarate/Altronate dehydratase C-terminal" evidence="4">
    <location>
        <begin position="148"/>
        <end position="385"/>
    </location>
</feature>
<dbReference type="AlphaFoldDB" id="A0A4R3LSE0"/>
<dbReference type="Pfam" id="PF04295">
    <property type="entry name" value="GD_AH_second"/>
    <property type="match status" value="1"/>
</dbReference>
<protein>
    <submittedName>
        <fullName evidence="5">Altronate dehydratase large subunit</fullName>
    </submittedName>
</protein>
<name>A0A4R3LSE0_9HYPH</name>
<dbReference type="InterPro" id="IPR052172">
    <property type="entry name" value="UxaA_altronate/galactarate_dh"/>
</dbReference>
<gene>
    <name evidence="5" type="ORF">EDC64_1183</name>
</gene>
<dbReference type="InterPro" id="IPR048332">
    <property type="entry name" value="GD_AH_C"/>
</dbReference>
<reference evidence="5 6" key="1">
    <citation type="submission" date="2019-03" db="EMBL/GenBank/DDBJ databases">
        <title>Genomic Encyclopedia of Type Strains, Phase IV (KMG-IV): sequencing the most valuable type-strain genomes for metagenomic binning, comparative biology and taxonomic classification.</title>
        <authorList>
            <person name="Goeker M."/>
        </authorList>
    </citation>
    <scope>NUCLEOTIDE SEQUENCE [LARGE SCALE GENOMIC DNA]</scope>
    <source>
        <strain evidence="5 6">DSM 9035</strain>
    </source>
</reference>
<dbReference type="PANTHER" id="PTHR30536:SF5">
    <property type="entry name" value="ALTRONATE DEHYDRATASE"/>
    <property type="match status" value="1"/>
</dbReference>
<evidence type="ECO:0000313" key="5">
    <source>
        <dbReference type="EMBL" id="TCT01505.1"/>
    </source>
</evidence>
<keyword evidence="6" id="KW-1185">Reference proteome</keyword>
<dbReference type="EMBL" id="SMAI01000018">
    <property type="protein sequence ID" value="TCT01505.1"/>
    <property type="molecule type" value="Genomic_DNA"/>
</dbReference>
<dbReference type="OrthoDB" id="9804574at2"/>
<dbReference type="Pfam" id="PF20629">
    <property type="entry name" value="GD_AH_C"/>
    <property type="match status" value="1"/>
</dbReference>
<comment type="caution">
    <text evidence="5">The sequence shown here is derived from an EMBL/GenBank/DDBJ whole genome shotgun (WGS) entry which is preliminary data.</text>
</comment>
<sequence>MANPAALPWLGFRRTDGRIGIRNCLAVISATDAANPVARRLAAAVPGAVAITPLYGRGQLGDDLALSIRTMVGLGTNPNVYAVLVVSLEPVAGARVAEAIAAAGTPVEMLSIQSLSGTPNLQARGTVLLDAWRSDAVRVARTPFVEGELSIGLECGGSDSSSGLVSNPAIGLVCDRLVDAGARLVFSEPVECLGGEAALDARAASPAVAAAIRDTILKYERIAEAAQVNLNAVNPAPDNIRGGLTTIEEKSLGAICKTGTRPISGVLSYGAPAPAPGLYLMDAPAPATENITALSAGGAHAILFGTGALNSIGSPVSPTIKICGNPRTCAAMPVHIDVPLGDVVTGETSLQAAGERIYAGLRKVACGALTAAERLGELEVAISRIRPSI</sequence>
<comment type="similarity">
    <text evidence="1">Belongs to the UxaA family.</text>
</comment>
<feature type="domain" description="D-galactarate/Altronate dehydratase second" evidence="3">
    <location>
        <begin position="11"/>
        <end position="133"/>
    </location>
</feature>
<dbReference type="GO" id="GO:0016829">
    <property type="term" value="F:lyase activity"/>
    <property type="evidence" value="ECO:0007669"/>
    <property type="project" value="UniProtKB-KW"/>
</dbReference>
<dbReference type="InterPro" id="IPR007392">
    <property type="entry name" value="GD_AH_second"/>
</dbReference>
<dbReference type="RefSeq" id="WP_132035086.1">
    <property type="nucleotide sequence ID" value="NZ_SMAI01000018.1"/>
</dbReference>
<proteinExistence type="inferred from homology"/>
<dbReference type="Proteomes" id="UP000294664">
    <property type="component" value="Unassembled WGS sequence"/>
</dbReference>
<keyword evidence="2" id="KW-0456">Lyase</keyword>
<dbReference type="PANTHER" id="PTHR30536">
    <property type="entry name" value="ALTRONATE/GALACTARATE DEHYDRATASE"/>
    <property type="match status" value="1"/>
</dbReference>
<evidence type="ECO:0000259" key="4">
    <source>
        <dbReference type="Pfam" id="PF20629"/>
    </source>
</evidence>
<evidence type="ECO:0000259" key="3">
    <source>
        <dbReference type="Pfam" id="PF04295"/>
    </source>
</evidence>
<evidence type="ECO:0000256" key="2">
    <source>
        <dbReference type="ARBA" id="ARBA00023239"/>
    </source>
</evidence>
<dbReference type="GO" id="GO:0019698">
    <property type="term" value="P:D-galacturonate catabolic process"/>
    <property type="evidence" value="ECO:0007669"/>
    <property type="project" value="TreeGrafter"/>
</dbReference>
<evidence type="ECO:0000256" key="1">
    <source>
        <dbReference type="ARBA" id="ARBA00010986"/>
    </source>
</evidence>
<organism evidence="5 6">
    <name type="scientific">Aquabacter spiritensis</name>
    <dbReference type="NCBI Taxonomy" id="933073"/>
    <lineage>
        <taxon>Bacteria</taxon>
        <taxon>Pseudomonadati</taxon>
        <taxon>Pseudomonadota</taxon>
        <taxon>Alphaproteobacteria</taxon>
        <taxon>Hyphomicrobiales</taxon>
        <taxon>Xanthobacteraceae</taxon>
        <taxon>Aquabacter</taxon>
    </lineage>
</organism>
<accession>A0A4R3LSE0</accession>